<feature type="region of interest" description="Disordered" evidence="1">
    <location>
        <begin position="84"/>
        <end position="118"/>
    </location>
</feature>
<name>A0A7J8DXP2_ROUAE</name>
<dbReference type="EMBL" id="JACASE010000011">
    <property type="protein sequence ID" value="KAF6427997.1"/>
    <property type="molecule type" value="Genomic_DNA"/>
</dbReference>
<dbReference type="AlphaFoldDB" id="A0A7J8DXP2"/>
<organism evidence="2 3">
    <name type="scientific">Rousettus aegyptiacus</name>
    <name type="common">Egyptian fruit bat</name>
    <name type="synonym">Pteropus aegyptiacus</name>
    <dbReference type="NCBI Taxonomy" id="9407"/>
    <lineage>
        <taxon>Eukaryota</taxon>
        <taxon>Metazoa</taxon>
        <taxon>Chordata</taxon>
        <taxon>Craniata</taxon>
        <taxon>Vertebrata</taxon>
        <taxon>Euteleostomi</taxon>
        <taxon>Mammalia</taxon>
        <taxon>Eutheria</taxon>
        <taxon>Laurasiatheria</taxon>
        <taxon>Chiroptera</taxon>
        <taxon>Yinpterochiroptera</taxon>
        <taxon>Pteropodoidea</taxon>
        <taxon>Pteropodidae</taxon>
        <taxon>Rousettinae</taxon>
        <taxon>Rousettus</taxon>
    </lineage>
</organism>
<accession>A0A7J8DXP2</accession>
<gene>
    <name evidence="2" type="ORF">HJG63_008450</name>
</gene>
<evidence type="ECO:0000313" key="2">
    <source>
        <dbReference type="EMBL" id="KAF6427997.1"/>
    </source>
</evidence>
<protein>
    <submittedName>
        <fullName evidence="2">Uncharacterized protein</fullName>
    </submittedName>
</protein>
<keyword evidence="3" id="KW-1185">Reference proteome</keyword>
<comment type="caution">
    <text evidence="2">The sequence shown here is derived from an EMBL/GenBank/DDBJ whole genome shotgun (WGS) entry which is preliminary data.</text>
</comment>
<dbReference type="Proteomes" id="UP000593571">
    <property type="component" value="Unassembled WGS sequence"/>
</dbReference>
<evidence type="ECO:0000256" key="1">
    <source>
        <dbReference type="SAM" id="MobiDB-lite"/>
    </source>
</evidence>
<evidence type="ECO:0000313" key="3">
    <source>
        <dbReference type="Proteomes" id="UP000593571"/>
    </source>
</evidence>
<sequence>MGSFSHRQKPTGTRGIPITCTSAQKAVKVFFRGGVWEIYYIVIIELDFLPEATISPDTRWKNLVWLSRGLYYFTCFKPTIQTVKPESQLENRTPHGHSEAPTGGAHHQQDGVSHLRARRPGPEVPAAGVLDWPQTSFPTSENMAYVPRLT</sequence>
<reference evidence="2 3" key="1">
    <citation type="journal article" date="2020" name="Nature">
        <title>Six reference-quality genomes reveal evolution of bat adaptations.</title>
        <authorList>
            <person name="Jebb D."/>
            <person name="Huang Z."/>
            <person name="Pippel M."/>
            <person name="Hughes G.M."/>
            <person name="Lavrichenko K."/>
            <person name="Devanna P."/>
            <person name="Winkler S."/>
            <person name="Jermiin L.S."/>
            <person name="Skirmuntt E.C."/>
            <person name="Katzourakis A."/>
            <person name="Burkitt-Gray L."/>
            <person name="Ray D.A."/>
            <person name="Sullivan K.A.M."/>
            <person name="Roscito J.G."/>
            <person name="Kirilenko B.M."/>
            <person name="Davalos L.M."/>
            <person name="Corthals A.P."/>
            <person name="Power M.L."/>
            <person name="Jones G."/>
            <person name="Ransome R.D."/>
            <person name="Dechmann D.K.N."/>
            <person name="Locatelli A.G."/>
            <person name="Puechmaille S.J."/>
            <person name="Fedrigo O."/>
            <person name="Jarvis E.D."/>
            <person name="Hiller M."/>
            <person name="Vernes S.C."/>
            <person name="Myers E.W."/>
            <person name="Teeling E.C."/>
        </authorList>
    </citation>
    <scope>NUCLEOTIDE SEQUENCE [LARGE SCALE GENOMIC DNA]</scope>
    <source>
        <strain evidence="2">MRouAeg1</strain>
        <tissue evidence="2">Muscle</tissue>
    </source>
</reference>
<proteinExistence type="predicted"/>
<feature type="compositionally biased region" description="Basic and acidic residues" evidence="1">
    <location>
        <begin position="87"/>
        <end position="98"/>
    </location>
</feature>